<dbReference type="Proteomes" id="UP001149813">
    <property type="component" value="Unassembled WGS sequence"/>
</dbReference>
<keyword evidence="5" id="KW-0342">GTP-binding</keyword>
<dbReference type="InterPro" id="IPR043358">
    <property type="entry name" value="GNL1-like"/>
</dbReference>
<gene>
    <name evidence="8" type="ORF">LPJ53_005365</name>
</gene>
<feature type="compositionally biased region" description="Basic and acidic residues" evidence="6">
    <location>
        <begin position="23"/>
        <end position="37"/>
    </location>
</feature>
<dbReference type="AlphaFoldDB" id="A0A9W7XWZ9"/>
<accession>A0A9W7XWZ9</accession>
<name>A0A9W7XWZ9_9FUNG</name>
<dbReference type="EMBL" id="JANBOJ010000317">
    <property type="protein sequence ID" value="KAJ1719948.1"/>
    <property type="molecule type" value="Genomic_DNA"/>
</dbReference>
<evidence type="ECO:0000259" key="7">
    <source>
        <dbReference type="PROSITE" id="PS51721"/>
    </source>
</evidence>
<evidence type="ECO:0000256" key="3">
    <source>
        <dbReference type="ARBA" id="ARBA00022741"/>
    </source>
</evidence>
<dbReference type="GO" id="GO:0003924">
    <property type="term" value="F:GTPase activity"/>
    <property type="evidence" value="ECO:0007669"/>
    <property type="project" value="InterPro"/>
</dbReference>
<dbReference type="InterPro" id="IPR030378">
    <property type="entry name" value="G_CP_dom"/>
</dbReference>
<dbReference type="GO" id="GO:0005829">
    <property type="term" value="C:cytosol"/>
    <property type="evidence" value="ECO:0007669"/>
    <property type="project" value="TreeGrafter"/>
</dbReference>
<keyword evidence="3" id="KW-0547">Nucleotide-binding</keyword>
<feature type="region of interest" description="Disordered" evidence="6">
    <location>
        <begin position="648"/>
        <end position="676"/>
    </location>
</feature>
<dbReference type="Pfam" id="PF01926">
    <property type="entry name" value="MMR_HSR1"/>
    <property type="match status" value="1"/>
</dbReference>
<evidence type="ECO:0000256" key="6">
    <source>
        <dbReference type="SAM" id="MobiDB-lite"/>
    </source>
</evidence>
<feature type="region of interest" description="Disordered" evidence="6">
    <location>
        <begin position="18"/>
        <end position="44"/>
    </location>
</feature>
<sequence>MPPRSKVNSSLGKAIIRKRFEGKRRPTDRDTELHTTDMDDGPSWTKLQSITQQGDLEEFLHTAELAGTEFTAERQNIKIIAANDQAVNPYLLTATEEAATLQKHREHGDMLRVPRRPLWDATTTAGELHRAERESFMAWRRELALLQEQEGLLLTPFERNLEVWRQLWRVLERSHLVVQIVDARNPLLFRSRDLTAYVAEIDARKRSLLLINKADMLSDAQRGAWADYLDGQGIAYLFFSAKESNARLEEEREREAAARLAQEMALHTAGEDALDGLQDLDALRAREQQHHVRRDHEREAAEAAAAAAAFDASVRAVALSAADLRTRVLQPAELVSILMRECPEIADEHSHGRLMIGLVGYPNVGKSSTINALVGSKKVNVGAMPGKTKHFQTIHLTESVVLCDCPGLVFPTFATTQADMVCNGVLPIDQLREFTGPAGLVARRIPRWALEAIYGIEVRVRPLEEGGSGVPTAEELLTAYAAARGMFKGGEGNPDEARAARVLLKDYVAGKLLYCHAPPTWPTGQAQDFNADHYTRQAVAGRTRHLVEDADGAGFSVRHAASDRNNVKRAIATGGSARVDALDARFFTTGAALAQAQRGAGAHRVTQGRGFAQMQVAVAARSHVGDEGEGRVVGAVEAARLAARAQQAQLAGGKKAHKKKRPGKQRSGQGVYEDMF</sequence>
<evidence type="ECO:0000313" key="9">
    <source>
        <dbReference type="Proteomes" id="UP001149813"/>
    </source>
</evidence>
<evidence type="ECO:0000256" key="1">
    <source>
        <dbReference type="ARBA" id="ARBA00004496"/>
    </source>
</evidence>
<dbReference type="GO" id="GO:0000054">
    <property type="term" value="P:ribosomal subunit export from nucleus"/>
    <property type="evidence" value="ECO:0007669"/>
    <property type="project" value="TreeGrafter"/>
</dbReference>
<reference evidence="8" key="1">
    <citation type="submission" date="2022-07" db="EMBL/GenBank/DDBJ databases">
        <title>Phylogenomic reconstructions and comparative analyses of Kickxellomycotina fungi.</title>
        <authorList>
            <person name="Reynolds N.K."/>
            <person name="Stajich J.E."/>
            <person name="Barry K."/>
            <person name="Grigoriev I.V."/>
            <person name="Crous P."/>
            <person name="Smith M.E."/>
        </authorList>
    </citation>
    <scope>NUCLEOTIDE SEQUENCE</scope>
    <source>
        <strain evidence="8">NBRC 32514</strain>
    </source>
</reference>
<dbReference type="InterPro" id="IPR027417">
    <property type="entry name" value="P-loop_NTPase"/>
</dbReference>
<comment type="caution">
    <text evidence="8">The sequence shown here is derived from an EMBL/GenBank/DDBJ whole genome shotgun (WGS) entry which is preliminary data.</text>
</comment>
<proteinExistence type="predicted"/>
<dbReference type="SUPFAM" id="SSF52540">
    <property type="entry name" value="P-loop containing nucleoside triphosphate hydrolases"/>
    <property type="match status" value="1"/>
</dbReference>
<keyword evidence="9" id="KW-1185">Reference proteome</keyword>
<feature type="compositionally biased region" description="Basic residues" evidence="6">
    <location>
        <begin position="654"/>
        <end position="664"/>
    </location>
</feature>
<evidence type="ECO:0000256" key="2">
    <source>
        <dbReference type="ARBA" id="ARBA00022490"/>
    </source>
</evidence>
<protein>
    <recommendedName>
        <fullName evidence="7">CP-type G domain-containing protein</fullName>
    </recommendedName>
</protein>
<keyword evidence="2" id="KW-0963">Cytoplasm</keyword>
<dbReference type="PANTHER" id="PTHR45709">
    <property type="entry name" value="LARGE SUBUNIT GTPASE 1 HOMOLOG-RELATED"/>
    <property type="match status" value="1"/>
</dbReference>
<evidence type="ECO:0000256" key="5">
    <source>
        <dbReference type="ARBA" id="ARBA00023134"/>
    </source>
</evidence>
<dbReference type="OrthoDB" id="61815at2759"/>
<dbReference type="InterPro" id="IPR006073">
    <property type="entry name" value="GTP-bd"/>
</dbReference>
<feature type="domain" description="CP-type G" evidence="7">
    <location>
        <begin position="164"/>
        <end position="411"/>
    </location>
</feature>
<keyword evidence="4" id="KW-0378">Hydrolase</keyword>
<dbReference type="PROSITE" id="PS51721">
    <property type="entry name" value="G_CP"/>
    <property type="match status" value="1"/>
</dbReference>
<dbReference type="PANTHER" id="PTHR45709:SF2">
    <property type="entry name" value="LARGE SUBUNIT GTPASE 1 HOMOLOG"/>
    <property type="match status" value="1"/>
</dbReference>
<evidence type="ECO:0000313" key="8">
    <source>
        <dbReference type="EMBL" id="KAJ1719948.1"/>
    </source>
</evidence>
<dbReference type="CDD" id="cd01857">
    <property type="entry name" value="HSR1_MMR1"/>
    <property type="match status" value="1"/>
</dbReference>
<dbReference type="GO" id="GO:0005525">
    <property type="term" value="F:GTP binding"/>
    <property type="evidence" value="ECO:0007669"/>
    <property type="project" value="UniProtKB-KW"/>
</dbReference>
<dbReference type="Gene3D" id="3.40.50.300">
    <property type="entry name" value="P-loop containing nucleotide triphosphate hydrolases"/>
    <property type="match status" value="1"/>
</dbReference>
<comment type="subcellular location">
    <subcellularLocation>
        <location evidence="1">Cytoplasm</location>
    </subcellularLocation>
</comment>
<organism evidence="8 9">
    <name type="scientific">Coemansia erecta</name>
    <dbReference type="NCBI Taxonomy" id="147472"/>
    <lineage>
        <taxon>Eukaryota</taxon>
        <taxon>Fungi</taxon>
        <taxon>Fungi incertae sedis</taxon>
        <taxon>Zoopagomycota</taxon>
        <taxon>Kickxellomycotina</taxon>
        <taxon>Kickxellomycetes</taxon>
        <taxon>Kickxellales</taxon>
        <taxon>Kickxellaceae</taxon>
        <taxon>Coemansia</taxon>
    </lineage>
</organism>
<evidence type="ECO:0000256" key="4">
    <source>
        <dbReference type="ARBA" id="ARBA00022801"/>
    </source>
</evidence>